<evidence type="ECO:0000256" key="6">
    <source>
        <dbReference type="ARBA" id="ARBA00023136"/>
    </source>
</evidence>
<evidence type="ECO:0000256" key="7">
    <source>
        <dbReference type="SAM" id="Phobius"/>
    </source>
</evidence>
<feature type="transmembrane region" description="Helical" evidence="7">
    <location>
        <begin position="16"/>
        <end position="37"/>
    </location>
</feature>
<reference evidence="9 10" key="1">
    <citation type="submission" date="2016-10" db="EMBL/GenBank/DDBJ databases">
        <authorList>
            <person name="de Groot N.N."/>
        </authorList>
    </citation>
    <scope>NUCLEOTIDE SEQUENCE [LARGE SCALE GENOMIC DNA]</scope>
    <source>
        <strain evidence="9 10">CGMCC 1.7031</strain>
    </source>
</reference>
<evidence type="ECO:0000313" key="10">
    <source>
        <dbReference type="Proteomes" id="UP000199354"/>
    </source>
</evidence>
<feature type="transmembrane region" description="Helical" evidence="7">
    <location>
        <begin position="113"/>
        <end position="135"/>
    </location>
</feature>
<keyword evidence="4 7" id="KW-0812">Transmembrane</keyword>
<feature type="transmembrane region" description="Helical" evidence="7">
    <location>
        <begin position="273"/>
        <end position="301"/>
    </location>
</feature>
<evidence type="ECO:0000256" key="5">
    <source>
        <dbReference type="ARBA" id="ARBA00022989"/>
    </source>
</evidence>
<sequence length="465" mass="53687">MMQHKKIHFEISERKILLRIFDIFWVLLSLYIVGNYFNFSYFQFSTSNFYWTIVLGFYITLIGTVFEMYNLQVASHQFQIVKSTILTASTTVLVYLLTPIYTPVLPSNRLQIFYFFVAVLSSLLIWRLIYVHFLASGRFIKKVILICDGEQVAELVSALENADPHYKVMGFVQSDSASQSPMSTAHSITAVPANTLEQFVIDHAVSEVVVASQKSDAISARIYNQLIHLLENGYIIREYTQVYESITQRIPVQYVAQDFYRYFPFSRSNQNHLYLLVVRLIEIVLSLCGFLLTVALLPLILLGNLLGNRGKLFYTQDRVGKNGEVFKILKFRTMVKNAEKDGAVFTTTNDARITTFGKFLRKTRVDEFPQFINILKGDMGVIGPRPERPVFVSEIAEKMPFYETRHVIKPGLTGWAQVNYSYGETIEDSLIKLQYDLYYIKHRSIFLDINIVLKTFSTILFYRGQ</sequence>
<comment type="subcellular location">
    <subcellularLocation>
        <location evidence="1">Membrane</location>
        <topology evidence="1">Multi-pass membrane protein</topology>
    </subcellularLocation>
</comment>
<evidence type="ECO:0000313" key="9">
    <source>
        <dbReference type="EMBL" id="SCY40212.1"/>
    </source>
</evidence>
<keyword evidence="6 7" id="KW-0472">Membrane</keyword>
<dbReference type="STRING" id="490189.SAMN02927903_01335"/>
<proteinExistence type="inferred from homology"/>
<evidence type="ECO:0000256" key="2">
    <source>
        <dbReference type="ARBA" id="ARBA00006464"/>
    </source>
</evidence>
<dbReference type="PANTHER" id="PTHR30576">
    <property type="entry name" value="COLANIC BIOSYNTHESIS UDP-GLUCOSE LIPID CARRIER TRANSFERASE"/>
    <property type="match status" value="1"/>
</dbReference>
<protein>
    <submittedName>
        <fullName evidence="9">Exopolysaccharide biosynthesis polyprenyl glycosylphosphotransferase</fullName>
    </submittedName>
</protein>
<dbReference type="EMBL" id="FMVF01000005">
    <property type="protein sequence ID" value="SCY40212.1"/>
    <property type="molecule type" value="Genomic_DNA"/>
</dbReference>
<comment type="similarity">
    <text evidence="2">Belongs to the bacterial sugar transferase family.</text>
</comment>
<evidence type="ECO:0000256" key="1">
    <source>
        <dbReference type="ARBA" id="ARBA00004141"/>
    </source>
</evidence>
<dbReference type="GO" id="GO:0016020">
    <property type="term" value="C:membrane"/>
    <property type="evidence" value="ECO:0007669"/>
    <property type="project" value="UniProtKB-SubCell"/>
</dbReference>
<feature type="domain" description="Bacterial sugar transferase" evidence="8">
    <location>
        <begin position="279"/>
        <end position="460"/>
    </location>
</feature>
<keyword evidence="5 7" id="KW-1133">Transmembrane helix</keyword>
<dbReference type="GO" id="GO:0016780">
    <property type="term" value="F:phosphotransferase activity, for other substituted phosphate groups"/>
    <property type="evidence" value="ECO:0007669"/>
    <property type="project" value="TreeGrafter"/>
</dbReference>
<dbReference type="Proteomes" id="UP000199354">
    <property type="component" value="Unassembled WGS sequence"/>
</dbReference>
<evidence type="ECO:0000259" key="8">
    <source>
        <dbReference type="Pfam" id="PF02397"/>
    </source>
</evidence>
<dbReference type="Gene3D" id="3.40.50.720">
    <property type="entry name" value="NAD(P)-binding Rossmann-like Domain"/>
    <property type="match status" value="1"/>
</dbReference>
<dbReference type="InterPro" id="IPR017475">
    <property type="entry name" value="EPS_sugar_tfrase"/>
</dbReference>
<dbReference type="RefSeq" id="WP_091141519.1">
    <property type="nucleotide sequence ID" value="NZ_FMVF01000005.1"/>
</dbReference>
<dbReference type="PANTHER" id="PTHR30576:SF0">
    <property type="entry name" value="UNDECAPRENYL-PHOSPHATE N-ACETYLGALACTOSAMINYL 1-PHOSPHATE TRANSFERASE-RELATED"/>
    <property type="match status" value="1"/>
</dbReference>
<name>A0A1G5FLJ2_9FLAO</name>
<feature type="transmembrane region" description="Helical" evidence="7">
    <location>
        <begin position="83"/>
        <end position="101"/>
    </location>
</feature>
<feature type="transmembrane region" description="Helical" evidence="7">
    <location>
        <begin position="49"/>
        <end position="71"/>
    </location>
</feature>
<keyword evidence="10" id="KW-1185">Reference proteome</keyword>
<organism evidence="9 10">
    <name type="scientific">Flavobacterium caeni</name>
    <dbReference type="NCBI Taxonomy" id="490189"/>
    <lineage>
        <taxon>Bacteria</taxon>
        <taxon>Pseudomonadati</taxon>
        <taxon>Bacteroidota</taxon>
        <taxon>Flavobacteriia</taxon>
        <taxon>Flavobacteriales</taxon>
        <taxon>Flavobacteriaceae</taxon>
        <taxon>Flavobacterium</taxon>
    </lineage>
</organism>
<keyword evidence="3 9" id="KW-0808">Transferase</keyword>
<evidence type="ECO:0000256" key="4">
    <source>
        <dbReference type="ARBA" id="ARBA00022692"/>
    </source>
</evidence>
<dbReference type="NCBIfam" id="TIGR03025">
    <property type="entry name" value="EPS_sugtrans"/>
    <property type="match status" value="1"/>
</dbReference>
<evidence type="ECO:0000256" key="3">
    <source>
        <dbReference type="ARBA" id="ARBA00022679"/>
    </source>
</evidence>
<accession>A0A1G5FLJ2</accession>
<dbReference type="InterPro" id="IPR003362">
    <property type="entry name" value="Bact_transf"/>
</dbReference>
<dbReference type="Pfam" id="PF02397">
    <property type="entry name" value="Bac_transf"/>
    <property type="match status" value="1"/>
</dbReference>
<dbReference type="OrthoDB" id="9808602at2"/>
<dbReference type="AlphaFoldDB" id="A0A1G5FLJ2"/>
<gene>
    <name evidence="9" type="ORF">SAMN02927903_01335</name>
</gene>